<accession>A0A1Q3BXF2</accession>
<proteinExistence type="predicted"/>
<dbReference type="InterPro" id="IPR056924">
    <property type="entry name" value="SH3_Tf2-1"/>
</dbReference>
<dbReference type="AlphaFoldDB" id="A0A1Q3BXF2"/>
<dbReference type="Proteomes" id="UP000187406">
    <property type="component" value="Unassembled WGS sequence"/>
</dbReference>
<keyword evidence="1" id="KW-0812">Transmembrane</keyword>
<dbReference type="InParanoid" id="A0A1Q3BXF2"/>
<evidence type="ECO:0000259" key="2">
    <source>
        <dbReference type="Pfam" id="PF24626"/>
    </source>
</evidence>
<gene>
    <name evidence="3" type="ORF">CFOL_v3_16148</name>
</gene>
<feature type="domain" description="Tf2-1-like SH3-like" evidence="2">
    <location>
        <begin position="26"/>
        <end position="87"/>
    </location>
</feature>
<dbReference type="OrthoDB" id="1721574at2759"/>
<name>A0A1Q3BXF2_CEPFO</name>
<evidence type="ECO:0000256" key="1">
    <source>
        <dbReference type="SAM" id="Phobius"/>
    </source>
</evidence>
<protein>
    <recommendedName>
        <fullName evidence="2">Tf2-1-like SH3-like domain-containing protein</fullName>
    </recommendedName>
</protein>
<dbReference type="EMBL" id="BDDD01001031">
    <property type="protein sequence ID" value="GAV72660.1"/>
    <property type="molecule type" value="Genomic_DNA"/>
</dbReference>
<feature type="transmembrane region" description="Helical" evidence="1">
    <location>
        <begin position="157"/>
        <end position="179"/>
    </location>
</feature>
<feature type="non-terminal residue" evidence="3">
    <location>
        <position position="1"/>
    </location>
</feature>
<keyword evidence="1" id="KW-0472">Membrane</keyword>
<sequence>RSLEAINAKYKAATDKHRGYKVMQEGGMVMVFQWKERFPIGTYNKLRPKKYGPYKVLKKINDNAYVIDFPRDMDISKTFNVTGLNEYFSHDEPLYPDVNSRVMFFQVGGGEDRRQSKRKNRSTYFYGIDLCYLYLISIVTRILCYLLIPVILVVQPYYPRLLIGLFETLVIYLLFVYFCNFGGSTYLP</sequence>
<organism evidence="3 4">
    <name type="scientific">Cephalotus follicularis</name>
    <name type="common">Albany pitcher plant</name>
    <dbReference type="NCBI Taxonomy" id="3775"/>
    <lineage>
        <taxon>Eukaryota</taxon>
        <taxon>Viridiplantae</taxon>
        <taxon>Streptophyta</taxon>
        <taxon>Embryophyta</taxon>
        <taxon>Tracheophyta</taxon>
        <taxon>Spermatophyta</taxon>
        <taxon>Magnoliopsida</taxon>
        <taxon>eudicotyledons</taxon>
        <taxon>Gunneridae</taxon>
        <taxon>Pentapetalae</taxon>
        <taxon>rosids</taxon>
        <taxon>fabids</taxon>
        <taxon>Oxalidales</taxon>
        <taxon>Cephalotaceae</taxon>
        <taxon>Cephalotus</taxon>
    </lineage>
</organism>
<reference evidence="4" key="1">
    <citation type="submission" date="2016-04" db="EMBL/GenBank/DDBJ databases">
        <title>Cephalotus genome sequencing.</title>
        <authorList>
            <person name="Fukushima K."/>
            <person name="Hasebe M."/>
            <person name="Fang X."/>
        </authorList>
    </citation>
    <scope>NUCLEOTIDE SEQUENCE [LARGE SCALE GENOMIC DNA]</scope>
    <source>
        <strain evidence="4">cv. St1</strain>
    </source>
</reference>
<evidence type="ECO:0000313" key="3">
    <source>
        <dbReference type="EMBL" id="GAV72660.1"/>
    </source>
</evidence>
<dbReference type="Pfam" id="PF24626">
    <property type="entry name" value="SH3_Tf2-1"/>
    <property type="match status" value="1"/>
</dbReference>
<comment type="caution">
    <text evidence="3">The sequence shown here is derived from an EMBL/GenBank/DDBJ whole genome shotgun (WGS) entry which is preliminary data.</text>
</comment>
<evidence type="ECO:0000313" key="4">
    <source>
        <dbReference type="Proteomes" id="UP000187406"/>
    </source>
</evidence>
<feature type="transmembrane region" description="Helical" evidence="1">
    <location>
        <begin position="123"/>
        <end position="151"/>
    </location>
</feature>
<keyword evidence="4" id="KW-1185">Reference proteome</keyword>
<keyword evidence="1" id="KW-1133">Transmembrane helix</keyword>